<organism evidence="1">
    <name type="scientific">Salix viminalis</name>
    <name type="common">Common osier</name>
    <name type="synonym">Basket willow</name>
    <dbReference type="NCBI Taxonomy" id="40686"/>
    <lineage>
        <taxon>Eukaryota</taxon>
        <taxon>Viridiplantae</taxon>
        <taxon>Streptophyta</taxon>
        <taxon>Embryophyta</taxon>
        <taxon>Tracheophyta</taxon>
        <taxon>Spermatophyta</taxon>
        <taxon>Magnoliopsida</taxon>
        <taxon>eudicotyledons</taxon>
        <taxon>Gunneridae</taxon>
        <taxon>Pentapetalae</taxon>
        <taxon>rosids</taxon>
        <taxon>fabids</taxon>
        <taxon>Malpighiales</taxon>
        <taxon>Salicaceae</taxon>
        <taxon>Saliceae</taxon>
        <taxon>Salix</taxon>
    </lineage>
</organism>
<name>A0A6N2M7Q5_SALVM</name>
<accession>A0A6N2M7Q5</accession>
<protein>
    <submittedName>
        <fullName evidence="1">Uncharacterized protein</fullName>
    </submittedName>
</protein>
<sequence>MKRIRADMVKINEGQERIRAGQKEVREKFEEISKETAKLKEETNTISKQSAANQVRLDLMFQIVKARSENDAPKDAALTQILRALINGEAEPELKRAKLPGEARAKINNLTMLVRAQYDQLAASDHKLFNDIRTSRGLMTEQKSSHLTDPKKAANKWECYRIYLISNKY</sequence>
<dbReference type="PANTHER" id="PTHR48248">
    <property type="entry name" value="UVR DOMAIN-CONTAINING PROTEIN"/>
    <property type="match status" value="1"/>
</dbReference>
<gene>
    <name evidence="1" type="ORF">SVIM_LOCUS321652</name>
</gene>
<reference evidence="1" key="1">
    <citation type="submission" date="2019-03" db="EMBL/GenBank/DDBJ databases">
        <authorList>
            <person name="Mank J."/>
            <person name="Almeida P."/>
        </authorList>
    </citation>
    <scope>NUCLEOTIDE SEQUENCE</scope>
    <source>
        <strain evidence="1">78183</strain>
    </source>
</reference>
<evidence type="ECO:0000313" key="1">
    <source>
        <dbReference type="EMBL" id="VFU48858.1"/>
    </source>
</evidence>
<proteinExistence type="predicted"/>
<dbReference type="AlphaFoldDB" id="A0A6N2M7Q5"/>
<dbReference type="PANTHER" id="PTHR48248:SF5">
    <property type="entry name" value="UVR DOMAIN-CONTAINING PROTEIN"/>
    <property type="match status" value="1"/>
</dbReference>
<dbReference type="EMBL" id="CAADRP010001707">
    <property type="protein sequence ID" value="VFU48858.1"/>
    <property type="molecule type" value="Genomic_DNA"/>
</dbReference>